<reference evidence="2" key="1">
    <citation type="submission" date="2020-06" db="EMBL/GenBank/DDBJ databases">
        <title>WGS assembly of Ceratodon purpureus strain R40.</title>
        <authorList>
            <person name="Carey S.B."/>
            <person name="Jenkins J."/>
            <person name="Shu S."/>
            <person name="Lovell J.T."/>
            <person name="Sreedasyam A."/>
            <person name="Maumus F."/>
            <person name="Tiley G.P."/>
            <person name="Fernandez-Pozo N."/>
            <person name="Barry K."/>
            <person name="Chen C."/>
            <person name="Wang M."/>
            <person name="Lipzen A."/>
            <person name="Daum C."/>
            <person name="Saski C.A."/>
            <person name="Payton A.C."/>
            <person name="Mcbreen J.C."/>
            <person name="Conrad R.E."/>
            <person name="Kollar L.M."/>
            <person name="Olsson S."/>
            <person name="Huttunen S."/>
            <person name="Landis J.B."/>
            <person name="Wickett N.J."/>
            <person name="Johnson M.G."/>
            <person name="Rensing S.A."/>
            <person name="Grimwood J."/>
            <person name="Schmutz J."/>
            <person name="Mcdaniel S.F."/>
        </authorList>
    </citation>
    <scope>NUCLEOTIDE SEQUENCE</scope>
    <source>
        <strain evidence="2">R40</strain>
    </source>
</reference>
<feature type="compositionally biased region" description="Basic and acidic residues" evidence="1">
    <location>
        <begin position="155"/>
        <end position="165"/>
    </location>
</feature>
<sequence length="447" mass="48895">MGSLSSPSLSVARASGCNSPIFQTFSPIPGFEYSSKTLECLYVQRLVSSRTDVKTLNCSRRSSRIAAIIGQRGCGAGQDPGQETPSSESSDCIEKPELDHEGFVISSGEKDAWNSGRVGSPIVRRYVSDNEERWCMWYSGENVDGSSGTTRRGKEKVDTKGHGEDGAVGQVLDRSENWWAFDTQHLYPFDVLIMSSAKVRAASGVYWLYYSGADAEEMSLPSSVTSATPPASERFLRGRMRLGLAISNDGRNWARVEGDHYSGALFDVGAEGEWDSLFIDAPQVVFHEAGDIRMYYHSLDPNTGKYSVGFAQSRDAMRWLKFGKILDGGGPGSFDEFGIAARHVVENPDGSGYLMAYEGVAANGRTSIGLAKSEAGLLKWERCQEQPIFQPAESAQAWDSAGVGSPCLVHMDGNKWSLYYVGVSANGSLIEFKRWHNFRPQLKAEAT</sequence>
<organism evidence="2 3">
    <name type="scientific">Ceratodon purpureus</name>
    <name type="common">Fire moss</name>
    <name type="synonym">Dicranum purpureum</name>
    <dbReference type="NCBI Taxonomy" id="3225"/>
    <lineage>
        <taxon>Eukaryota</taxon>
        <taxon>Viridiplantae</taxon>
        <taxon>Streptophyta</taxon>
        <taxon>Embryophyta</taxon>
        <taxon>Bryophyta</taxon>
        <taxon>Bryophytina</taxon>
        <taxon>Bryopsida</taxon>
        <taxon>Dicranidae</taxon>
        <taxon>Pseudoditrichales</taxon>
        <taxon>Ditrichaceae</taxon>
        <taxon>Ceratodon</taxon>
    </lineage>
</organism>
<evidence type="ECO:0000313" key="2">
    <source>
        <dbReference type="EMBL" id="KAG0554867.1"/>
    </source>
</evidence>
<feature type="region of interest" description="Disordered" evidence="1">
    <location>
        <begin position="71"/>
        <end position="92"/>
    </location>
</feature>
<dbReference type="PANTHER" id="PTHR35279:SF1">
    <property type="entry name" value="ARABINANASE_LEVANSUCRASE_INVERTASE"/>
    <property type="match status" value="1"/>
</dbReference>
<dbReference type="SUPFAM" id="SSF75005">
    <property type="entry name" value="Arabinanase/levansucrase/invertase"/>
    <property type="match status" value="1"/>
</dbReference>
<dbReference type="EMBL" id="CM026433">
    <property type="protein sequence ID" value="KAG0554867.1"/>
    <property type="molecule type" value="Genomic_DNA"/>
</dbReference>
<dbReference type="AlphaFoldDB" id="A0A8T0G8T9"/>
<dbReference type="Proteomes" id="UP000822688">
    <property type="component" value="Chromosome 12"/>
</dbReference>
<feature type="region of interest" description="Disordered" evidence="1">
    <location>
        <begin position="146"/>
        <end position="167"/>
    </location>
</feature>
<accession>A0A8T0G8T9</accession>
<dbReference type="PANTHER" id="PTHR35279">
    <property type="match status" value="1"/>
</dbReference>
<dbReference type="Gene3D" id="2.115.10.20">
    <property type="entry name" value="Glycosyl hydrolase domain, family 43"/>
    <property type="match status" value="2"/>
</dbReference>
<evidence type="ECO:0000313" key="3">
    <source>
        <dbReference type="Proteomes" id="UP000822688"/>
    </source>
</evidence>
<evidence type="ECO:0008006" key="4">
    <source>
        <dbReference type="Google" id="ProtNLM"/>
    </source>
</evidence>
<dbReference type="InterPro" id="IPR023296">
    <property type="entry name" value="Glyco_hydro_beta-prop_sf"/>
</dbReference>
<evidence type="ECO:0000256" key="1">
    <source>
        <dbReference type="SAM" id="MobiDB-lite"/>
    </source>
</evidence>
<protein>
    <recommendedName>
        <fullName evidence="4">Arabinanase/levansucrase/invertase</fullName>
    </recommendedName>
</protein>
<feature type="compositionally biased region" description="Polar residues" evidence="1">
    <location>
        <begin position="81"/>
        <end position="90"/>
    </location>
</feature>
<keyword evidence="3" id="KW-1185">Reference proteome</keyword>
<proteinExistence type="predicted"/>
<comment type="caution">
    <text evidence="2">The sequence shown here is derived from an EMBL/GenBank/DDBJ whole genome shotgun (WGS) entry which is preliminary data.</text>
</comment>
<gene>
    <name evidence="2" type="ORF">KC19_12G126300</name>
</gene>
<name>A0A8T0G8T9_CERPU</name>